<reference evidence="1" key="1">
    <citation type="submission" date="2023-03" db="EMBL/GenBank/DDBJ databases">
        <title>Massive genome expansion in bonnet fungi (Mycena s.s.) driven by repeated elements and novel gene families across ecological guilds.</title>
        <authorList>
            <consortium name="Lawrence Berkeley National Laboratory"/>
            <person name="Harder C.B."/>
            <person name="Miyauchi S."/>
            <person name="Viragh M."/>
            <person name="Kuo A."/>
            <person name="Thoen E."/>
            <person name="Andreopoulos B."/>
            <person name="Lu D."/>
            <person name="Skrede I."/>
            <person name="Drula E."/>
            <person name="Henrissat B."/>
            <person name="Morin E."/>
            <person name="Kohler A."/>
            <person name="Barry K."/>
            <person name="LaButti K."/>
            <person name="Morin E."/>
            <person name="Salamov A."/>
            <person name="Lipzen A."/>
            <person name="Mereny Z."/>
            <person name="Hegedus B."/>
            <person name="Baldrian P."/>
            <person name="Stursova M."/>
            <person name="Weitz H."/>
            <person name="Taylor A."/>
            <person name="Grigoriev I.V."/>
            <person name="Nagy L.G."/>
            <person name="Martin F."/>
            <person name="Kauserud H."/>
        </authorList>
    </citation>
    <scope>NUCLEOTIDE SEQUENCE</scope>
    <source>
        <strain evidence="1">CBHHK200</strain>
    </source>
</reference>
<organism evidence="1 2">
    <name type="scientific">Mycena alexandri</name>
    <dbReference type="NCBI Taxonomy" id="1745969"/>
    <lineage>
        <taxon>Eukaryota</taxon>
        <taxon>Fungi</taxon>
        <taxon>Dikarya</taxon>
        <taxon>Basidiomycota</taxon>
        <taxon>Agaricomycotina</taxon>
        <taxon>Agaricomycetes</taxon>
        <taxon>Agaricomycetidae</taxon>
        <taxon>Agaricales</taxon>
        <taxon>Marasmiineae</taxon>
        <taxon>Mycenaceae</taxon>
        <taxon>Mycena</taxon>
    </lineage>
</organism>
<dbReference type="SUPFAM" id="SSF56219">
    <property type="entry name" value="DNase I-like"/>
    <property type="match status" value="1"/>
</dbReference>
<dbReference type="Gene3D" id="3.60.10.10">
    <property type="entry name" value="Endonuclease/exonuclease/phosphatase"/>
    <property type="match status" value="1"/>
</dbReference>
<accession>A0AAD6WNC4</accession>
<proteinExistence type="predicted"/>
<dbReference type="AlphaFoldDB" id="A0AAD6WNC4"/>
<comment type="caution">
    <text evidence="1">The sequence shown here is derived from an EMBL/GenBank/DDBJ whole genome shotgun (WGS) entry which is preliminary data.</text>
</comment>
<dbReference type="Proteomes" id="UP001218188">
    <property type="component" value="Unassembled WGS sequence"/>
</dbReference>
<dbReference type="InterPro" id="IPR036691">
    <property type="entry name" value="Endo/exonu/phosph_ase_sf"/>
</dbReference>
<evidence type="ECO:0000313" key="2">
    <source>
        <dbReference type="Proteomes" id="UP001218188"/>
    </source>
</evidence>
<dbReference type="EMBL" id="JARJCM010000306">
    <property type="protein sequence ID" value="KAJ7019132.1"/>
    <property type="molecule type" value="Genomic_DNA"/>
</dbReference>
<name>A0AAD6WNC4_9AGAR</name>
<gene>
    <name evidence="1" type="ORF">C8F04DRAFT_1198068</name>
</gene>
<evidence type="ECO:0008006" key="3">
    <source>
        <dbReference type="Google" id="ProtNLM"/>
    </source>
</evidence>
<protein>
    <recommendedName>
        <fullName evidence="3">Endonuclease/exonuclease/phosphatase domain-containing protein</fullName>
    </recommendedName>
</protein>
<keyword evidence="2" id="KW-1185">Reference proteome</keyword>
<evidence type="ECO:0000313" key="1">
    <source>
        <dbReference type="EMBL" id="KAJ7019132.1"/>
    </source>
</evidence>
<sequence>MVLQLNKLLIFNVYLLPDSSQWSGVLEKDPCEALAGSLALAYTSGLLVIVLGDLNARIAALLAKYLDPSCTSMDKTVTSRGTWLCGVFNDYNIVFVSSADVFGPGSGKYTSFQGTRRTVIDYVACSRPLFSHIKSFNVADRVNGYDHAALTVQLELDVGTLNRSFERPRKKAKIDVVLPAETPLDRLFITTLAAGKDYEKKLRALYGPVLNTTTPLRAQNVLGSKCTPQHVP</sequence>